<comment type="caution">
    <text evidence="3">The sequence shown here is derived from an EMBL/GenBank/DDBJ whole genome shotgun (WGS) entry which is preliminary data.</text>
</comment>
<keyword evidence="4" id="KW-1185">Reference proteome</keyword>
<dbReference type="Proteomes" id="UP000554482">
    <property type="component" value="Unassembled WGS sequence"/>
</dbReference>
<feature type="region of interest" description="Disordered" evidence="2">
    <location>
        <begin position="26"/>
        <end position="96"/>
    </location>
</feature>
<accession>A0A7J6WKR7</accession>
<evidence type="ECO:0000256" key="1">
    <source>
        <dbReference type="ARBA" id="ARBA00011069"/>
    </source>
</evidence>
<dbReference type="InterPro" id="IPR051112">
    <property type="entry name" value="CWC26_splicing_factor"/>
</dbReference>
<dbReference type="GO" id="GO:0005684">
    <property type="term" value="C:U2-type spliceosomal complex"/>
    <property type="evidence" value="ECO:0007669"/>
    <property type="project" value="TreeGrafter"/>
</dbReference>
<organism evidence="3 4">
    <name type="scientific">Thalictrum thalictroides</name>
    <name type="common">Rue-anemone</name>
    <name type="synonym">Anemone thalictroides</name>
    <dbReference type="NCBI Taxonomy" id="46969"/>
    <lineage>
        <taxon>Eukaryota</taxon>
        <taxon>Viridiplantae</taxon>
        <taxon>Streptophyta</taxon>
        <taxon>Embryophyta</taxon>
        <taxon>Tracheophyta</taxon>
        <taxon>Spermatophyta</taxon>
        <taxon>Magnoliopsida</taxon>
        <taxon>Ranunculales</taxon>
        <taxon>Ranunculaceae</taxon>
        <taxon>Thalictroideae</taxon>
        <taxon>Thalictrum</taxon>
    </lineage>
</organism>
<dbReference type="AlphaFoldDB" id="A0A7J6WKR7"/>
<gene>
    <name evidence="3" type="ORF">FRX31_012457</name>
</gene>
<evidence type="ECO:0000256" key="2">
    <source>
        <dbReference type="SAM" id="MobiDB-lite"/>
    </source>
</evidence>
<dbReference type="GO" id="GO:0070274">
    <property type="term" value="C:RES complex"/>
    <property type="evidence" value="ECO:0007669"/>
    <property type="project" value="TreeGrafter"/>
</dbReference>
<dbReference type="InterPro" id="IPR018609">
    <property type="entry name" value="Bud13"/>
</dbReference>
<name>A0A7J6WKR7_THATH</name>
<sequence length="214" mass="25283">MIKEEEKPQVEEEIEVKRMKRMEKIRARNHGVSEDGSGWVVVHSKKPDDLGADLSPPRRNRPHSSELSPPQKGSARRRERLPEMLKSKKGKEKPKEIKLEWGKGLVQKREAEAKEHVLELEKERPFARTSDDPELDKMLKEQVRWGDPMAYLVKRKQYWIIKRIEATSNRYGIRPGRHWDGVDRSNGIENEYFKRKNEKQATEREAYLWSVSDM</sequence>
<dbReference type="Pfam" id="PF09736">
    <property type="entry name" value="Bud13"/>
    <property type="match status" value="1"/>
</dbReference>
<comment type="similarity">
    <text evidence="1">Belongs to the CWC26 family.</text>
</comment>
<reference evidence="3 4" key="1">
    <citation type="submission" date="2020-06" db="EMBL/GenBank/DDBJ databases">
        <title>Transcriptomic and genomic resources for Thalictrum thalictroides and T. hernandezii: Facilitating candidate gene discovery in an emerging model plant lineage.</title>
        <authorList>
            <person name="Arias T."/>
            <person name="Riano-Pachon D.M."/>
            <person name="Di Stilio V.S."/>
        </authorList>
    </citation>
    <scope>NUCLEOTIDE SEQUENCE [LARGE SCALE GENOMIC DNA]</scope>
    <source>
        <strain evidence="4">cv. WT478/WT964</strain>
        <tissue evidence="3">Leaves</tissue>
    </source>
</reference>
<dbReference type="OrthoDB" id="6022at2759"/>
<proteinExistence type="inferred from homology"/>
<dbReference type="PANTHER" id="PTHR31809">
    <property type="entry name" value="BUD13 HOMOLOG"/>
    <property type="match status" value="1"/>
</dbReference>
<dbReference type="GO" id="GO:0003723">
    <property type="term" value="F:RNA binding"/>
    <property type="evidence" value="ECO:0007669"/>
    <property type="project" value="TreeGrafter"/>
</dbReference>
<dbReference type="GO" id="GO:0000398">
    <property type="term" value="P:mRNA splicing, via spliceosome"/>
    <property type="evidence" value="ECO:0007669"/>
    <property type="project" value="TreeGrafter"/>
</dbReference>
<dbReference type="PANTHER" id="PTHR31809:SF0">
    <property type="entry name" value="BUD13 HOMOLOG"/>
    <property type="match status" value="1"/>
</dbReference>
<evidence type="ECO:0000313" key="4">
    <source>
        <dbReference type="Proteomes" id="UP000554482"/>
    </source>
</evidence>
<evidence type="ECO:0000313" key="3">
    <source>
        <dbReference type="EMBL" id="KAF5197956.1"/>
    </source>
</evidence>
<protein>
    <submittedName>
        <fullName evidence="3">Pre-mrna-splicing factor cwc26</fullName>
    </submittedName>
</protein>
<dbReference type="EMBL" id="JABWDY010013961">
    <property type="protein sequence ID" value="KAF5197956.1"/>
    <property type="molecule type" value="Genomic_DNA"/>
</dbReference>